<dbReference type="SUPFAM" id="SSF63829">
    <property type="entry name" value="Calcium-dependent phosphotriesterase"/>
    <property type="match status" value="1"/>
</dbReference>
<sequence length="498" mass="53685">MAAFGTRAASAQTASEPTVAHPERLTLEIIATAPSHYPRALAVGRDGSVWAAFMAEQGVMVGGGLARVRPEPLLHIVGQTTPGWRSDQVNALLAAPDGGVLAATERGLHRVTAAGQVIPLGEAIPWQHLAAAADGGAWLAGTDREHHLFVGRLVGDRVTVFRPRGRCREVVRLFAPTPDRAVVVCSDQVWQIGPRGIVPLPLAGSPLFTPPSRSPERRQPPIWLYDAALTADGSLFLIGATRRLVRVPPGRPRYEVVATGSFSELCAGRHAQDLLVADFDGRLWRWNGQQLECVHEDRDRRALRRLTLDSHGSLWAEEDRGSAPHRLVRFDPPYSEGPHAVVPLDLRPGLLSPGILALGDDGCGGLFVSTNEGLGYVAAPPPEPRSRPVAEPAHAAAGGAIMPRFIIRAIPMVHCKRGPAVCARCRALAGPRLCLLDLDPPDRGQVERRVIGLEIDGQKVWREFDVVRTFVDEAEARAYAADHGITTIDLTPPDVDPP</sequence>
<evidence type="ECO:0000313" key="2">
    <source>
        <dbReference type="Proteomes" id="UP000252355"/>
    </source>
</evidence>
<name>A0A367ZPU1_9BACT</name>
<protein>
    <submittedName>
        <fullName evidence="1">Uncharacterized protein</fullName>
    </submittedName>
</protein>
<gene>
    <name evidence="1" type="ORF">OZSIB_3913</name>
</gene>
<dbReference type="Proteomes" id="UP000252355">
    <property type="component" value="Unassembled WGS sequence"/>
</dbReference>
<evidence type="ECO:0000313" key="1">
    <source>
        <dbReference type="EMBL" id="RCK79759.1"/>
    </source>
</evidence>
<proteinExistence type="predicted"/>
<organism evidence="1 2">
    <name type="scientific">Candidatus Ozemobacter sibiricus</name>
    <dbReference type="NCBI Taxonomy" id="2268124"/>
    <lineage>
        <taxon>Bacteria</taxon>
        <taxon>Candidatus Ozemobacteria</taxon>
        <taxon>Candidatus Ozemobacterales</taxon>
        <taxon>Candidatus Ozemobacteraceae</taxon>
        <taxon>Candidatus Ozemobacter</taxon>
    </lineage>
</organism>
<reference evidence="1 2" key="1">
    <citation type="submission" date="2018-05" db="EMBL/GenBank/DDBJ databases">
        <title>A metagenomic window into the 2 km-deep terrestrial subsurface aquifer revealed taxonomically and functionally diverse microbial community comprising novel uncultured bacterial lineages.</title>
        <authorList>
            <person name="Kadnikov V.V."/>
            <person name="Mardanov A.V."/>
            <person name="Beletsky A.V."/>
            <person name="Banks D."/>
            <person name="Pimenov N.V."/>
            <person name="Frank Y.A."/>
            <person name="Karnachuk O.V."/>
            <person name="Ravin N.V."/>
        </authorList>
    </citation>
    <scope>NUCLEOTIDE SEQUENCE [LARGE SCALE GENOMIC DNA]</scope>
    <source>
        <strain evidence="1">BY5</strain>
    </source>
</reference>
<comment type="caution">
    <text evidence="1">The sequence shown here is derived from an EMBL/GenBank/DDBJ whole genome shotgun (WGS) entry which is preliminary data.</text>
</comment>
<dbReference type="AlphaFoldDB" id="A0A367ZPU1"/>
<dbReference type="EMBL" id="QOQW01000010">
    <property type="protein sequence ID" value="RCK79759.1"/>
    <property type="molecule type" value="Genomic_DNA"/>
</dbReference>
<accession>A0A367ZPU1</accession>